<sequence>MEAAGLKDYCEFDPTIVRGLDYYTGIVFELYDRSEKMRAICGFEPECR</sequence>
<dbReference type="InterPro" id="IPR045864">
    <property type="entry name" value="aa-tRNA-synth_II/BPL/LPL"/>
</dbReference>
<gene>
    <name evidence="2" type="ORF">S12H4_61122</name>
</gene>
<dbReference type="Gene3D" id="3.30.930.10">
    <property type="entry name" value="Bira Bifunctional Protein, Domain 2"/>
    <property type="match status" value="1"/>
</dbReference>
<organism evidence="2">
    <name type="scientific">marine sediment metagenome</name>
    <dbReference type="NCBI Taxonomy" id="412755"/>
    <lineage>
        <taxon>unclassified sequences</taxon>
        <taxon>metagenomes</taxon>
        <taxon>ecological metagenomes</taxon>
    </lineage>
</organism>
<reference evidence="2" key="1">
    <citation type="journal article" date="2014" name="Front. Microbiol.">
        <title>High frequency of phylogenetically diverse reductive dehalogenase-homologous genes in deep subseafloor sedimentary metagenomes.</title>
        <authorList>
            <person name="Kawai M."/>
            <person name="Futagami T."/>
            <person name="Toyoda A."/>
            <person name="Takaki Y."/>
            <person name="Nishi S."/>
            <person name="Hori S."/>
            <person name="Arai W."/>
            <person name="Tsubouchi T."/>
            <person name="Morono Y."/>
            <person name="Uchiyama I."/>
            <person name="Ito T."/>
            <person name="Fujiyama A."/>
            <person name="Inagaki F."/>
            <person name="Takami H."/>
        </authorList>
    </citation>
    <scope>NUCLEOTIDE SEQUENCE</scope>
    <source>
        <strain evidence="2">Expedition CK06-06</strain>
    </source>
</reference>
<dbReference type="Pfam" id="PF13393">
    <property type="entry name" value="tRNA-synt_His"/>
    <property type="match status" value="1"/>
</dbReference>
<dbReference type="GO" id="GO:0006427">
    <property type="term" value="P:histidyl-tRNA aminoacylation"/>
    <property type="evidence" value="ECO:0007669"/>
    <property type="project" value="TreeGrafter"/>
</dbReference>
<dbReference type="InterPro" id="IPR041715">
    <property type="entry name" value="HisRS-like_core"/>
</dbReference>
<name>X1UKU0_9ZZZZ</name>
<dbReference type="PANTHER" id="PTHR43707">
    <property type="entry name" value="HISTIDYL-TRNA SYNTHETASE"/>
    <property type="match status" value="1"/>
</dbReference>
<dbReference type="InterPro" id="IPR004516">
    <property type="entry name" value="HisRS/HisZ"/>
</dbReference>
<dbReference type="PANTHER" id="PTHR43707:SF1">
    <property type="entry name" value="HISTIDINE--TRNA LIGASE, MITOCHONDRIAL-RELATED"/>
    <property type="match status" value="1"/>
</dbReference>
<protein>
    <recommendedName>
        <fullName evidence="1">Class II Histidinyl-tRNA synthetase (HisRS)-like catalytic core domain-containing protein</fullName>
    </recommendedName>
</protein>
<dbReference type="EMBL" id="BARW01040461">
    <property type="protein sequence ID" value="GAJ18144.1"/>
    <property type="molecule type" value="Genomic_DNA"/>
</dbReference>
<dbReference type="GO" id="GO:0005737">
    <property type="term" value="C:cytoplasm"/>
    <property type="evidence" value="ECO:0007669"/>
    <property type="project" value="InterPro"/>
</dbReference>
<proteinExistence type="predicted"/>
<dbReference type="SUPFAM" id="SSF55681">
    <property type="entry name" value="Class II aaRS and biotin synthetases"/>
    <property type="match status" value="1"/>
</dbReference>
<dbReference type="AlphaFoldDB" id="X1UKU0"/>
<evidence type="ECO:0000259" key="1">
    <source>
        <dbReference type="Pfam" id="PF13393"/>
    </source>
</evidence>
<comment type="caution">
    <text evidence="2">The sequence shown here is derived from an EMBL/GenBank/DDBJ whole genome shotgun (WGS) entry which is preliminary data.</text>
</comment>
<dbReference type="GO" id="GO:0004821">
    <property type="term" value="F:histidine-tRNA ligase activity"/>
    <property type="evidence" value="ECO:0007669"/>
    <property type="project" value="TreeGrafter"/>
</dbReference>
<feature type="domain" description="Class II Histidinyl-tRNA synthetase (HisRS)-like catalytic core" evidence="1">
    <location>
        <begin position="7"/>
        <end position="34"/>
    </location>
</feature>
<evidence type="ECO:0000313" key="2">
    <source>
        <dbReference type="EMBL" id="GAJ18144.1"/>
    </source>
</evidence>
<accession>X1UKU0</accession>